<dbReference type="InterPro" id="IPR004556">
    <property type="entry name" value="HemK-like"/>
</dbReference>
<comment type="function">
    <text evidence="5">Methylates the class 1 translation termination release factors RF1/PrfA and RF2/PrfB on the glutamine residue of the universally conserved GGQ motif.</text>
</comment>
<keyword evidence="3 5" id="KW-0949">S-adenosyl-L-methionine</keyword>
<keyword evidence="9" id="KW-1185">Reference proteome</keyword>
<evidence type="ECO:0000256" key="3">
    <source>
        <dbReference type="ARBA" id="ARBA00022691"/>
    </source>
</evidence>
<evidence type="ECO:0000259" key="7">
    <source>
        <dbReference type="Pfam" id="PF17827"/>
    </source>
</evidence>
<dbReference type="PROSITE" id="PS00092">
    <property type="entry name" value="N6_MTASE"/>
    <property type="match status" value="1"/>
</dbReference>
<dbReference type="Proteomes" id="UP001055101">
    <property type="component" value="Unassembled WGS sequence"/>
</dbReference>
<dbReference type="PANTHER" id="PTHR18895">
    <property type="entry name" value="HEMK METHYLTRANSFERASE"/>
    <property type="match status" value="1"/>
</dbReference>
<evidence type="ECO:0000313" key="8">
    <source>
        <dbReference type="EMBL" id="GJE54392.1"/>
    </source>
</evidence>
<dbReference type="InterPro" id="IPR007848">
    <property type="entry name" value="Small_mtfrase_dom"/>
</dbReference>
<dbReference type="NCBIfam" id="TIGR03534">
    <property type="entry name" value="RF_mod_PrmC"/>
    <property type="match status" value="1"/>
</dbReference>
<dbReference type="Gene3D" id="1.10.8.10">
    <property type="entry name" value="DNA helicase RuvA subunit, C-terminal domain"/>
    <property type="match status" value="1"/>
</dbReference>
<dbReference type="InterPro" id="IPR029063">
    <property type="entry name" value="SAM-dependent_MTases_sf"/>
</dbReference>
<name>A0ABQ4TIQ1_9HYPH</name>
<organism evidence="8 9">
    <name type="scientific">Methylobacterium thuringiense</name>
    <dbReference type="NCBI Taxonomy" id="1003091"/>
    <lineage>
        <taxon>Bacteria</taxon>
        <taxon>Pseudomonadati</taxon>
        <taxon>Pseudomonadota</taxon>
        <taxon>Alphaproteobacteria</taxon>
        <taxon>Hyphomicrobiales</taxon>
        <taxon>Methylobacteriaceae</taxon>
        <taxon>Methylobacterium</taxon>
    </lineage>
</organism>
<comment type="caution">
    <text evidence="8">The sequence shown here is derived from an EMBL/GenBank/DDBJ whole genome shotgun (WGS) entry which is preliminary data.</text>
</comment>
<dbReference type="HAMAP" id="MF_02126">
    <property type="entry name" value="RF_methyltr_PrmC"/>
    <property type="match status" value="1"/>
</dbReference>
<feature type="binding site" evidence="5">
    <location>
        <begin position="127"/>
        <end position="131"/>
    </location>
    <ligand>
        <name>S-adenosyl-L-methionine</name>
        <dbReference type="ChEBI" id="CHEBI:59789"/>
    </ligand>
</feature>
<feature type="domain" description="Methyltransferase small" evidence="6">
    <location>
        <begin position="119"/>
        <end position="199"/>
    </location>
</feature>
<evidence type="ECO:0000256" key="5">
    <source>
        <dbReference type="HAMAP-Rule" id="MF_02126"/>
    </source>
</evidence>
<dbReference type="Pfam" id="PF05175">
    <property type="entry name" value="MTS"/>
    <property type="match status" value="1"/>
</dbReference>
<evidence type="ECO:0000259" key="6">
    <source>
        <dbReference type="Pfam" id="PF05175"/>
    </source>
</evidence>
<feature type="binding site" evidence="5">
    <location>
        <position position="179"/>
    </location>
    <ligand>
        <name>S-adenosyl-L-methionine</name>
        <dbReference type="ChEBI" id="CHEBI:59789"/>
    </ligand>
</feature>
<feature type="binding site" evidence="5">
    <location>
        <begin position="193"/>
        <end position="196"/>
    </location>
    <ligand>
        <name>substrate</name>
    </ligand>
</feature>
<dbReference type="EMBL" id="BPRA01000003">
    <property type="protein sequence ID" value="GJE54392.1"/>
    <property type="molecule type" value="Genomic_DNA"/>
</dbReference>
<proteinExistence type="inferred from homology"/>
<dbReference type="InterPro" id="IPR002052">
    <property type="entry name" value="DNA_methylase_N6_adenine_CS"/>
</dbReference>
<dbReference type="InterPro" id="IPR019874">
    <property type="entry name" value="RF_methyltr_PrmC"/>
</dbReference>
<feature type="domain" description="Release factor glutamine methyltransferase N-terminal" evidence="7">
    <location>
        <begin position="13"/>
        <end position="83"/>
    </location>
</feature>
<dbReference type="EC" id="2.1.1.297" evidence="5"/>
<dbReference type="GO" id="GO:0032259">
    <property type="term" value="P:methylation"/>
    <property type="evidence" value="ECO:0007669"/>
    <property type="project" value="UniProtKB-KW"/>
</dbReference>
<dbReference type="CDD" id="cd02440">
    <property type="entry name" value="AdoMet_MTases"/>
    <property type="match status" value="1"/>
</dbReference>
<dbReference type="PANTHER" id="PTHR18895:SF74">
    <property type="entry name" value="MTRF1L RELEASE FACTOR GLUTAMINE METHYLTRANSFERASE"/>
    <property type="match status" value="1"/>
</dbReference>
<dbReference type="SUPFAM" id="SSF53335">
    <property type="entry name" value="S-adenosyl-L-methionine-dependent methyltransferases"/>
    <property type="match status" value="1"/>
</dbReference>
<evidence type="ECO:0000313" key="9">
    <source>
        <dbReference type="Proteomes" id="UP001055101"/>
    </source>
</evidence>
<keyword evidence="1 5" id="KW-0489">Methyltransferase</keyword>
<dbReference type="Gene3D" id="3.40.50.150">
    <property type="entry name" value="Vaccinia Virus protein VP39"/>
    <property type="match status" value="1"/>
</dbReference>
<feature type="binding site" evidence="5">
    <location>
        <position position="193"/>
    </location>
    <ligand>
        <name>S-adenosyl-L-methionine</name>
        <dbReference type="ChEBI" id="CHEBI:59789"/>
    </ligand>
</feature>
<dbReference type="NCBIfam" id="TIGR00536">
    <property type="entry name" value="hemK_fam"/>
    <property type="match status" value="1"/>
</dbReference>
<comment type="catalytic activity">
    <reaction evidence="4 5">
        <text>L-glutaminyl-[peptide chain release factor] + S-adenosyl-L-methionine = N(5)-methyl-L-glutaminyl-[peptide chain release factor] + S-adenosyl-L-homocysteine + H(+)</text>
        <dbReference type="Rhea" id="RHEA:42896"/>
        <dbReference type="Rhea" id="RHEA-COMP:10271"/>
        <dbReference type="Rhea" id="RHEA-COMP:10272"/>
        <dbReference type="ChEBI" id="CHEBI:15378"/>
        <dbReference type="ChEBI" id="CHEBI:30011"/>
        <dbReference type="ChEBI" id="CHEBI:57856"/>
        <dbReference type="ChEBI" id="CHEBI:59789"/>
        <dbReference type="ChEBI" id="CHEBI:61891"/>
        <dbReference type="EC" id="2.1.1.297"/>
    </reaction>
</comment>
<keyword evidence="2 5" id="KW-0808">Transferase</keyword>
<protein>
    <recommendedName>
        <fullName evidence="5">Release factor glutamine methyltransferase</fullName>
        <shortName evidence="5">RF MTase</shortName>
        <ecNumber evidence="5">2.1.1.297</ecNumber>
    </recommendedName>
    <alternativeName>
        <fullName evidence="5">N5-glutamine methyltransferase PrmC</fullName>
    </alternativeName>
    <alternativeName>
        <fullName evidence="5">Protein-(glutamine-N5) MTase PrmC</fullName>
    </alternativeName>
    <alternativeName>
        <fullName evidence="5">Protein-glutamine N-methyltransferase PrmC</fullName>
    </alternativeName>
</protein>
<sequence>MSIPIEPSRSRVEALRRMAQALEQAGIAEARGDARFLFLHILRLTSTDLALRGHVPVGQEEANALTEALARRLAGEPVARILGEWEFRGLTFALSPGTLVPRPDTETLVDTALRLGTVPSPTILDLGTGSGCILIALLCAWPSARGIGIDRSADALATARKNAERNGVGYRAAFLRGDWCAAVCGPFDLIVSNPPYIASGVIPTLAEEVRRYDPAEALDGGADGLDAFRAIIDGIAARPGLLVMDGALLLEIGHDQAEAVAGLGRDAGFHVGGIDCDLAGHARVVTLRPPFDATSANNKVVR</sequence>
<dbReference type="InterPro" id="IPR050320">
    <property type="entry name" value="N5-glutamine_MTase"/>
</dbReference>
<evidence type="ECO:0000256" key="2">
    <source>
        <dbReference type="ARBA" id="ARBA00022679"/>
    </source>
</evidence>
<feature type="binding site" evidence="5">
    <location>
        <position position="150"/>
    </location>
    <ligand>
        <name>S-adenosyl-L-methionine</name>
        <dbReference type="ChEBI" id="CHEBI:59789"/>
    </ligand>
</feature>
<dbReference type="RefSeq" id="WP_147814205.1">
    <property type="nucleotide sequence ID" value="NZ_BPRA01000003.1"/>
</dbReference>
<reference evidence="8" key="2">
    <citation type="submission" date="2021-08" db="EMBL/GenBank/DDBJ databases">
        <authorList>
            <person name="Tani A."/>
            <person name="Ola A."/>
            <person name="Ogura Y."/>
            <person name="Katsura K."/>
            <person name="Hayashi T."/>
        </authorList>
    </citation>
    <scope>NUCLEOTIDE SEQUENCE</scope>
    <source>
        <strain evidence="8">DSM 23674</strain>
    </source>
</reference>
<evidence type="ECO:0000256" key="4">
    <source>
        <dbReference type="ARBA" id="ARBA00048391"/>
    </source>
</evidence>
<dbReference type="InterPro" id="IPR040758">
    <property type="entry name" value="PrmC_N"/>
</dbReference>
<gene>
    <name evidence="5 8" type="primary">prmC</name>
    <name evidence="8" type="ORF">EKPJFOCH_0867</name>
</gene>
<comment type="similarity">
    <text evidence="5">Belongs to the protein N5-glutamine methyltransferase family. PrmC subfamily.</text>
</comment>
<evidence type="ECO:0000256" key="1">
    <source>
        <dbReference type="ARBA" id="ARBA00022603"/>
    </source>
</evidence>
<reference evidence="8" key="1">
    <citation type="journal article" date="2021" name="Front. Microbiol.">
        <title>Comprehensive Comparative Genomics and Phenotyping of Methylobacterium Species.</title>
        <authorList>
            <person name="Alessa O."/>
            <person name="Ogura Y."/>
            <person name="Fujitani Y."/>
            <person name="Takami H."/>
            <person name="Hayashi T."/>
            <person name="Sahin N."/>
            <person name="Tani A."/>
        </authorList>
    </citation>
    <scope>NUCLEOTIDE SEQUENCE</scope>
    <source>
        <strain evidence="8">DSM 23674</strain>
    </source>
</reference>
<dbReference type="Pfam" id="PF17827">
    <property type="entry name" value="PrmC_N"/>
    <property type="match status" value="1"/>
</dbReference>
<dbReference type="GO" id="GO:0008168">
    <property type="term" value="F:methyltransferase activity"/>
    <property type="evidence" value="ECO:0007669"/>
    <property type="project" value="UniProtKB-KW"/>
</dbReference>
<accession>A0ABQ4TIQ1</accession>